<dbReference type="SUPFAM" id="SSF55874">
    <property type="entry name" value="ATPase domain of HSP90 chaperone/DNA topoisomerase II/histidine kinase"/>
    <property type="match status" value="1"/>
</dbReference>
<dbReference type="AlphaFoldDB" id="A0A1A5YCY5"/>
<dbReference type="CDD" id="cd06225">
    <property type="entry name" value="HAMP"/>
    <property type="match status" value="1"/>
</dbReference>
<dbReference type="InterPro" id="IPR003594">
    <property type="entry name" value="HATPase_dom"/>
</dbReference>
<evidence type="ECO:0000313" key="16">
    <source>
        <dbReference type="Proteomes" id="UP000092024"/>
    </source>
</evidence>
<dbReference type="Gene3D" id="3.30.565.10">
    <property type="entry name" value="Histidine kinase-like ATPase, C-terminal domain"/>
    <property type="match status" value="1"/>
</dbReference>
<dbReference type="InterPro" id="IPR005467">
    <property type="entry name" value="His_kinase_dom"/>
</dbReference>
<keyword evidence="8" id="KW-0418">Kinase</keyword>
<keyword evidence="7" id="KW-0547">Nucleotide-binding</keyword>
<dbReference type="PANTHER" id="PTHR34220:SF7">
    <property type="entry name" value="SENSOR HISTIDINE KINASE YPDA"/>
    <property type="match status" value="1"/>
</dbReference>
<keyword evidence="9" id="KW-0067">ATP-binding</keyword>
<evidence type="ECO:0000256" key="6">
    <source>
        <dbReference type="ARBA" id="ARBA00022679"/>
    </source>
</evidence>
<dbReference type="PROSITE" id="PS50885">
    <property type="entry name" value="HAMP"/>
    <property type="match status" value="1"/>
</dbReference>
<proteinExistence type="predicted"/>
<reference evidence="15 16" key="1">
    <citation type="submission" date="2016-05" db="EMBL/GenBank/DDBJ databases">
        <title>Paenibacillus oryzae. sp. nov., isolated from the rice root.</title>
        <authorList>
            <person name="Zhang J."/>
            <person name="Zhang X."/>
        </authorList>
    </citation>
    <scope>NUCLEOTIDE SEQUENCE [LARGE SCALE GENOMIC DNA]</scope>
    <source>
        <strain evidence="15 16">1DrF-4</strain>
    </source>
</reference>
<evidence type="ECO:0000256" key="9">
    <source>
        <dbReference type="ARBA" id="ARBA00022840"/>
    </source>
</evidence>
<dbReference type="InterPro" id="IPR004358">
    <property type="entry name" value="Sig_transdc_His_kin-like_C"/>
</dbReference>
<comment type="subcellular location">
    <subcellularLocation>
        <location evidence="2">Cell membrane</location>
        <topology evidence="2">Multi-pass membrane protein</topology>
    </subcellularLocation>
</comment>
<feature type="domain" description="Histidine kinase" evidence="13">
    <location>
        <begin position="493"/>
        <end position="596"/>
    </location>
</feature>
<dbReference type="Pfam" id="PF02518">
    <property type="entry name" value="HATPase_c"/>
    <property type="match status" value="1"/>
</dbReference>
<dbReference type="STRING" id="1844972.A7K91_25255"/>
<keyword evidence="12" id="KW-1133">Transmembrane helix</keyword>
<dbReference type="SMART" id="SM00304">
    <property type="entry name" value="HAMP"/>
    <property type="match status" value="1"/>
</dbReference>
<dbReference type="PANTHER" id="PTHR34220">
    <property type="entry name" value="SENSOR HISTIDINE KINASE YPDA"/>
    <property type="match status" value="1"/>
</dbReference>
<dbReference type="GO" id="GO:0000155">
    <property type="term" value="F:phosphorelay sensor kinase activity"/>
    <property type="evidence" value="ECO:0007669"/>
    <property type="project" value="InterPro"/>
</dbReference>
<dbReference type="EC" id="2.7.13.3" evidence="3"/>
<feature type="transmembrane region" description="Helical" evidence="12">
    <location>
        <begin position="24"/>
        <end position="45"/>
    </location>
</feature>
<dbReference type="InterPro" id="IPR050640">
    <property type="entry name" value="Bact_2-comp_sensor_kinase"/>
</dbReference>
<evidence type="ECO:0000256" key="1">
    <source>
        <dbReference type="ARBA" id="ARBA00000085"/>
    </source>
</evidence>
<evidence type="ECO:0000256" key="7">
    <source>
        <dbReference type="ARBA" id="ARBA00022741"/>
    </source>
</evidence>
<keyword evidence="4" id="KW-1003">Cell membrane</keyword>
<evidence type="ECO:0000256" key="11">
    <source>
        <dbReference type="ARBA" id="ARBA00023136"/>
    </source>
</evidence>
<comment type="catalytic activity">
    <reaction evidence="1">
        <text>ATP + protein L-histidine = ADP + protein N-phospho-L-histidine.</text>
        <dbReference type="EC" id="2.7.13.3"/>
    </reaction>
</comment>
<protein>
    <recommendedName>
        <fullName evidence="3">histidine kinase</fullName>
        <ecNumber evidence="3">2.7.13.3</ecNumber>
    </recommendedName>
</protein>
<dbReference type="OrthoDB" id="9809348at2"/>
<dbReference type="GO" id="GO:0005524">
    <property type="term" value="F:ATP binding"/>
    <property type="evidence" value="ECO:0007669"/>
    <property type="project" value="UniProtKB-KW"/>
</dbReference>
<evidence type="ECO:0000259" key="13">
    <source>
        <dbReference type="PROSITE" id="PS50109"/>
    </source>
</evidence>
<dbReference type="InterPro" id="IPR003660">
    <property type="entry name" value="HAMP_dom"/>
</dbReference>
<dbReference type="InterPro" id="IPR036890">
    <property type="entry name" value="HATPase_C_sf"/>
</dbReference>
<keyword evidence="12" id="KW-0812">Transmembrane</keyword>
<evidence type="ECO:0000256" key="12">
    <source>
        <dbReference type="SAM" id="Phobius"/>
    </source>
</evidence>
<gene>
    <name evidence="15" type="ORF">A7K91_25255</name>
</gene>
<dbReference type="PROSITE" id="PS50109">
    <property type="entry name" value="HIS_KIN"/>
    <property type="match status" value="1"/>
</dbReference>
<dbReference type="EMBL" id="LYPA01000074">
    <property type="protein sequence ID" value="OBR63260.1"/>
    <property type="molecule type" value="Genomic_DNA"/>
</dbReference>
<evidence type="ECO:0000259" key="14">
    <source>
        <dbReference type="PROSITE" id="PS50885"/>
    </source>
</evidence>
<dbReference type="RefSeq" id="WP_068686526.1">
    <property type="nucleotide sequence ID" value="NZ_LYPA01000074.1"/>
</dbReference>
<dbReference type="Proteomes" id="UP000092024">
    <property type="component" value="Unassembled WGS sequence"/>
</dbReference>
<feature type="domain" description="HAMP" evidence="14">
    <location>
        <begin position="330"/>
        <end position="382"/>
    </location>
</feature>
<dbReference type="InterPro" id="IPR010559">
    <property type="entry name" value="Sig_transdc_His_kin_internal"/>
</dbReference>
<dbReference type="Gene3D" id="6.10.340.10">
    <property type="match status" value="1"/>
</dbReference>
<dbReference type="SMART" id="SM00387">
    <property type="entry name" value="HATPase_c"/>
    <property type="match status" value="1"/>
</dbReference>
<dbReference type="Pfam" id="PF06580">
    <property type="entry name" value="His_kinase"/>
    <property type="match status" value="1"/>
</dbReference>
<feature type="transmembrane region" description="Helical" evidence="12">
    <location>
        <begin position="306"/>
        <end position="333"/>
    </location>
</feature>
<dbReference type="GO" id="GO:0005886">
    <property type="term" value="C:plasma membrane"/>
    <property type="evidence" value="ECO:0007669"/>
    <property type="project" value="UniProtKB-SubCell"/>
</dbReference>
<accession>A0A1A5YCY5</accession>
<keyword evidence="16" id="KW-1185">Reference proteome</keyword>
<name>A0A1A5YCY5_9BACL</name>
<sequence>MRLTNKLNHENWFHNRLIRSKITLVYVPLIIVPLLVLGLTASHIYTKAIVERTVQNVTDNSTLIISQLSGMLDNARSTANMLTLNLNKLIAEGQGQGTGQMSELQRYTQITNQLSYALVVFPDVESAAFIDDKGQIYGSNTALEQRAELATASPMLERLRQSNGAFIWFPMQLRDYLVINENDPILTLGKKIANINTGATLGYLFLNIKESDLSAVYSNIGSVKRGSYFIVGEEALVVSSQRASDVLKPVEEPTLRQWVLNHSVKTEVQQLQQGKTLLISTTIPDFSWQLISQVPYNLLTEETGQLAMLIALIGLICFIFAIIGAGVLSNVIAKPIIRLARHMKKVNEGNLNQQIEVGSADEIGLLASGFNSMIARVQELLHNIGTEQRKKREYELALMQAQIRPHFLYNTLDVIYTLSEMGRTRDVQRTTKSLADFYRSALSQGRDLIDLETEVRSLKDYLSIQRIRYSDVFDYSIDVPAELAACIIPKLTIQPLVENAIYHGLKHKPTFGSLTISARKNGQTIILTVSDDGAGMDAGRLAAVRDGLLDLRQKAGYGLSSVHERIKLYFGDAYGLSIESHYGSGTIVTVTLPLNSLQEETFSDDKNDDC</sequence>
<evidence type="ECO:0000256" key="2">
    <source>
        <dbReference type="ARBA" id="ARBA00004651"/>
    </source>
</evidence>
<evidence type="ECO:0000256" key="10">
    <source>
        <dbReference type="ARBA" id="ARBA00023012"/>
    </source>
</evidence>
<comment type="caution">
    <text evidence="15">The sequence shown here is derived from an EMBL/GenBank/DDBJ whole genome shotgun (WGS) entry which is preliminary data.</text>
</comment>
<evidence type="ECO:0000256" key="3">
    <source>
        <dbReference type="ARBA" id="ARBA00012438"/>
    </source>
</evidence>
<dbReference type="PRINTS" id="PR00344">
    <property type="entry name" value="BCTRLSENSOR"/>
</dbReference>
<keyword evidence="5" id="KW-0597">Phosphoprotein</keyword>
<dbReference type="SUPFAM" id="SSF158472">
    <property type="entry name" value="HAMP domain-like"/>
    <property type="match status" value="1"/>
</dbReference>
<keyword evidence="6" id="KW-0808">Transferase</keyword>
<keyword evidence="11 12" id="KW-0472">Membrane</keyword>
<evidence type="ECO:0000256" key="8">
    <source>
        <dbReference type="ARBA" id="ARBA00022777"/>
    </source>
</evidence>
<evidence type="ECO:0000256" key="4">
    <source>
        <dbReference type="ARBA" id="ARBA00022475"/>
    </source>
</evidence>
<keyword evidence="10" id="KW-0902">Two-component regulatory system</keyword>
<dbReference type="Pfam" id="PF00672">
    <property type="entry name" value="HAMP"/>
    <property type="match status" value="1"/>
</dbReference>
<organism evidence="15 16">
    <name type="scientific">Paenibacillus oryzae</name>
    <dbReference type="NCBI Taxonomy" id="1844972"/>
    <lineage>
        <taxon>Bacteria</taxon>
        <taxon>Bacillati</taxon>
        <taxon>Bacillota</taxon>
        <taxon>Bacilli</taxon>
        <taxon>Bacillales</taxon>
        <taxon>Paenibacillaceae</taxon>
        <taxon>Paenibacillus</taxon>
    </lineage>
</organism>
<evidence type="ECO:0000256" key="5">
    <source>
        <dbReference type="ARBA" id="ARBA00022553"/>
    </source>
</evidence>
<evidence type="ECO:0000313" key="15">
    <source>
        <dbReference type="EMBL" id="OBR63260.1"/>
    </source>
</evidence>